<feature type="domain" description="Cysteine-rich" evidence="6">
    <location>
        <begin position="179"/>
        <end position="263"/>
    </location>
</feature>
<evidence type="ECO:0000313" key="7">
    <source>
        <dbReference type="EMBL" id="ABA88850.1"/>
    </source>
</evidence>
<feature type="domain" description="Cysteine-rich" evidence="6">
    <location>
        <begin position="360"/>
        <end position="444"/>
    </location>
</feature>
<keyword evidence="3" id="KW-0677">Repeat</keyword>
<dbReference type="AlphaFoldDB" id="Q3A457"/>
<sequence length="470" mass="53285">MKGQNDMSLSDRQEGRTPEKILCEVIHLCADCDACRDMMGEDCAFFIELYRLNDQKRESGIPISEKQLRYLAELCTFCGLCPCPQVPMDVMEAKSLYVDKEGMALATRLLSDVPFMARLCGTFPRLSQALQSNRFTGAVLRKAVRIHSDRNLPVFPKDDFFRWAAKHGLDRPQDGNNRVAYFAGCTAGYLFPAIARSVVEILQHHGATVYVPPQQCCGMPYLVEGDRKRTLGLARANMDGLLGTLRDGYELVYSCPTCGYFLKNLLKDRAYYSGMYQQSVDARDGEIKVPAPEKGKNQFWTLRKSAYRNILKDDGYFSSINPMERIELSDHLQDFGLFLRRLQANGQLDTDYSRVSGPMVYFAPCHLREQKIGRPYLDLLKMIPGLDIQEIGNDYDCCGMGGVFGFKEHFHQKSLDLGRALMEKIRAQNPRAIVTDCMSCRLQFNHCLPYPVFHPVEVLARAYKGTVEEG</sequence>
<dbReference type="Pfam" id="PF02754">
    <property type="entry name" value="CCG"/>
    <property type="match status" value="2"/>
</dbReference>
<dbReference type="GO" id="GO:0051539">
    <property type="term" value="F:4 iron, 4 sulfur cluster binding"/>
    <property type="evidence" value="ECO:0007669"/>
    <property type="project" value="UniProtKB-KW"/>
</dbReference>
<accession>Q3A457</accession>
<dbReference type="InterPro" id="IPR004017">
    <property type="entry name" value="Cys_rich_dom"/>
</dbReference>
<keyword evidence="1" id="KW-0004">4Fe-4S</keyword>
<dbReference type="eggNOG" id="COG0247">
    <property type="taxonomic scope" value="Bacteria"/>
</dbReference>
<organism evidence="7 8">
    <name type="scientific">Syntrophotalea carbinolica (strain DSM 2380 / NBRC 103641 / GraBd1)</name>
    <name type="common">Pelobacter carbinolicus</name>
    <dbReference type="NCBI Taxonomy" id="338963"/>
    <lineage>
        <taxon>Bacteria</taxon>
        <taxon>Pseudomonadati</taxon>
        <taxon>Thermodesulfobacteriota</taxon>
        <taxon>Desulfuromonadia</taxon>
        <taxon>Desulfuromonadales</taxon>
        <taxon>Syntrophotaleaceae</taxon>
        <taxon>Syntrophotalea</taxon>
    </lineage>
</organism>
<evidence type="ECO:0000256" key="5">
    <source>
        <dbReference type="ARBA" id="ARBA00023014"/>
    </source>
</evidence>
<evidence type="ECO:0000256" key="3">
    <source>
        <dbReference type="ARBA" id="ARBA00022737"/>
    </source>
</evidence>
<proteinExistence type="predicted"/>
<protein>
    <submittedName>
        <fullName evidence="7">Iron-sulfur cluster-binding oxidoreductase, CCG domain pair-containing</fullName>
    </submittedName>
</protein>
<keyword evidence="8" id="KW-1185">Reference proteome</keyword>
<keyword evidence="4" id="KW-0408">Iron</keyword>
<dbReference type="Proteomes" id="UP000002534">
    <property type="component" value="Chromosome"/>
</dbReference>
<gene>
    <name evidence="7" type="ordered locus">Pcar_1606</name>
</gene>
<evidence type="ECO:0000313" key="8">
    <source>
        <dbReference type="Proteomes" id="UP000002534"/>
    </source>
</evidence>
<dbReference type="STRING" id="338963.Pcar_1606"/>
<evidence type="ECO:0000256" key="1">
    <source>
        <dbReference type="ARBA" id="ARBA00022485"/>
    </source>
</evidence>
<evidence type="ECO:0000256" key="2">
    <source>
        <dbReference type="ARBA" id="ARBA00022723"/>
    </source>
</evidence>
<keyword evidence="5" id="KW-0411">Iron-sulfur</keyword>
<evidence type="ECO:0000256" key="4">
    <source>
        <dbReference type="ARBA" id="ARBA00023004"/>
    </source>
</evidence>
<evidence type="ECO:0000259" key="6">
    <source>
        <dbReference type="Pfam" id="PF02754"/>
    </source>
</evidence>
<keyword evidence="2" id="KW-0479">Metal-binding</keyword>
<dbReference type="GO" id="GO:0046872">
    <property type="term" value="F:metal ion binding"/>
    <property type="evidence" value="ECO:0007669"/>
    <property type="project" value="UniProtKB-KW"/>
</dbReference>
<dbReference type="PANTHER" id="PTHR32479">
    <property type="entry name" value="GLYCOLATE OXIDASE IRON-SULFUR SUBUNIT"/>
    <property type="match status" value="1"/>
</dbReference>
<reference evidence="8" key="1">
    <citation type="submission" date="2005-10" db="EMBL/GenBank/DDBJ databases">
        <title>Complete sequence of Pelobacter carbinolicus DSM 2380.</title>
        <authorList>
            <person name="Copeland A."/>
            <person name="Lucas S."/>
            <person name="Lapidus A."/>
            <person name="Barry K."/>
            <person name="Detter J.C."/>
            <person name="Glavina T."/>
            <person name="Hammon N."/>
            <person name="Israni S."/>
            <person name="Pitluck S."/>
            <person name="Chertkov O."/>
            <person name="Schmutz J."/>
            <person name="Larimer F."/>
            <person name="Land M."/>
            <person name="Kyrpides N."/>
            <person name="Ivanova N."/>
            <person name="Richardson P."/>
        </authorList>
    </citation>
    <scope>NUCLEOTIDE SEQUENCE [LARGE SCALE GENOMIC DNA]</scope>
    <source>
        <strain evidence="8">DSM 2380 / NBRC 103641 / GraBd1</strain>
    </source>
</reference>
<dbReference type="HOGENOM" id="CLU_023081_7_1_7"/>
<reference evidence="7 8" key="2">
    <citation type="journal article" date="2012" name="BMC Genomics">
        <title>The genome of Pelobacter carbinolicus reveals surprising metabolic capabilities and physiological features.</title>
        <authorList>
            <person name="Aklujkar M."/>
            <person name="Haveman S.A."/>
            <person name="Didonato R.Jr."/>
            <person name="Chertkov O."/>
            <person name="Han C.S."/>
            <person name="Land M.L."/>
            <person name="Brown P."/>
            <person name="Lovley D.R."/>
        </authorList>
    </citation>
    <scope>NUCLEOTIDE SEQUENCE [LARGE SCALE GENOMIC DNA]</scope>
    <source>
        <strain evidence="8">DSM 2380 / NBRC 103641 / GraBd1</strain>
    </source>
</reference>
<dbReference type="KEGG" id="pca:Pcar_1606"/>
<dbReference type="GO" id="GO:0016491">
    <property type="term" value="F:oxidoreductase activity"/>
    <property type="evidence" value="ECO:0007669"/>
    <property type="project" value="UniProtKB-ARBA"/>
</dbReference>
<name>Q3A457_SYNC1</name>
<dbReference type="PANTHER" id="PTHR32479:SF19">
    <property type="entry name" value="ANAEROBIC GLYCEROL-3-PHOSPHATE DEHYDROGENASE SUBUNIT C"/>
    <property type="match status" value="1"/>
</dbReference>
<dbReference type="EMBL" id="CP000142">
    <property type="protein sequence ID" value="ABA88850.1"/>
    <property type="molecule type" value="Genomic_DNA"/>
</dbReference>